<accession>A0ABV5LZ48</accession>
<reference evidence="1 2" key="1">
    <citation type="submission" date="2024-09" db="EMBL/GenBank/DDBJ databases">
        <authorList>
            <person name="Sun Q."/>
            <person name="Mori K."/>
        </authorList>
    </citation>
    <scope>NUCLEOTIDE SEQUENCE [LARGE SCALE GENOMIC DNA]</scope>
    <source>
        <strain evidence="1 2">JCM 3307</strain>
    </source>
</reference>
<comment type="caution">
    <text evidence="1">The sequence shown here is derived from an EMBL/GenBank/DDBJ whole genome shotgun (WGS) entry which is preliminary data.</text>
</comment>
<name>A0ABV5LZ48_9ACTN</name>
<organism evidence="1 2">
    <name type="scientific">Dactylosporangium vinaceum</name>
    <dbReference type="NCBI Taxonomy" id="53362"/>
    <lineage>
        <taxon>Bacteria</taxon>
        <taxon>Bacillati</taxon>
        <taxon>Actinomycetota</taxon>
        <taxon>Actinomycetes</taxon>
        <taxon>Micromonosporales</taxon>
        <taxon>Micromonosporaceae</taxon>
        <taxon>Dactylosporangium</taxon>
    </lineage>
</organism>
<proteinExistence type="predicted"/>
<evidence type="ECO:0000313" key="2">
    <source>
        <dbReference type="Proteomes" id="UP001589608"/>
    </source>
</evidence>
<keyword evidence="2" id="KW-1185">Reference proteome</keyword>
<gene>
    <name evidence="1" type="ORF">ACFFTR_01910</name>
</gene>
<evidence type="ECO:0000313" key="1">
    <source>
        <dbReference type="EMBL" id="MFB9441841.1"/>
    </source>
</evidence>
<dbReference type="RefSeq" id="WP_223097468.1">
    <property type="nucleotide sequence ID" value="NZ_CP061913.1"/>
</dbReference>
<dbReference type="EMBL" id="JBHMCA010000007">
    <property type="protein sequence ID" value="MFB9441841.1"/>
    <property type="molecule type" value="Genomic_DNA"/>
</dbReference>
<protein>
    <submittedName>
        <fullName evidence="1">Uncharacterized protein</fullName>
    </submittedName>
</protein>
<dbReference type="Proteomes" id="UP001589608">
    <property type="component" value="Unassembled WGS sequence"/>
</dbReference>
<sequence length="131" mass="15348">MDRGVEDASHACGNCASIELRYLVSLRVCYYLTLHIRSVRFRERVVEDIAEKFAKVSVKLEDDELDFHGFFEAYRAQVEEEIDPAMLRAHQHEIEYCRVWTNHGARLCGQTQLVQPKFSRHYRSRSAKRAS</sequence>